<evidence type="ECO:0000313" key="9">
    <source>
        <dbReference type="Proteomes" id="UP000553756"/>
    </source>
</evidence>
<feature type="transmembrane region" description="Helical" evidence="7">
    <location>
        <begin position="262"/>
        <end position="280"/>
    </location>
</feature>
<protein>
    <submittedName>
        <fullName evidence="8">Glucose transporter</fullName>
    </submittedName>
</protein>
<evidence type="ECO:0000256" key="6">
    <source>
        <dbReference type="ARBA" id="ARBA00023136"/>
    </source>
</evidence>
<comment type="subcellular location">
    <subcellularLocation>
        <location evidence="1">Membrane</location>
        <topology evidence="1">Multi-pass membrane protein</topology>
    </subcellularLocation>
</comment>
<dbReference type="Proteomes" id="UP000553756">
    <property type="component" value="Unassembled WGS sequence"/>
</dbReference>
<dbReference type="PANTHER" id="PTHR16119">
    <property type="entry name" value="TRANSMEMBRANE PROTEIN 144"/>
    <property type="match status" value="1"/>
</dbReference>
<feature type="transmembrane region" description="Helical" evidence="7">
    <location>
        <begin position="60"/>
        <end position="79"/>
    </location>
</feature>
<evidence type="ECO:0000256" key="7">
    <source>
        <dbReference type="SAM" id="Phobius"/>
    </source>
</evidence>
<feature type="transmembrane region" description="Helical" evidence="7">
    <location>
        <begin position="177"/>
        <end position="197"/>
    </location>
</feature>
<feature type="transmembrane region" description="Helical" evidence="7">
    <location>
        <begin position="6"/>
        <end position="21"/>
    </location>
</feature>
<comment type="caution">
    <text evidence="8">The sequence shown here is derived from an EMBL/GenBank/DDBJ whole genome shotgun (WGS) entry which is preliminary data.</text>
</comment>
<dbReference type="RefSeq" id="WP_172146631.1">
    <property type="nucleotide sequence ID" value="NZ_JAAIIJ010000024.1"/>
</dbReference>
<feature type="transmembrane region" description="Helical" evidence="7">
    <location>
        <begin position="147"/>
        <end position="165"/>
    </location>
</feature>
<dbReference type="PANTHER" id="PTHR16119:SF17">
    <property type="entry name" value="TRANSMEMBRANE PROTEIN 144"/>
    <property type="match status" value="1"/>
</dbReference>
<dbReference type="Pfam" id="PF06800">
    <property type="entry name" value="Sugar_transport"/>
    <property type="match status" value="1"/>
</dbReference>
<keyword evidence="6 7" id="KW-0472">Membrane</keyword>
<feature type="transmembrane region" description="Helical" evidence="7">
    <location>
        <begin position="33"/>
        <end position="54"/>
    </location>
</feature>
<feature type="transmembrane region" description="Helical" evidence="7">
    <location>
        <begin position="235"/>
        <end position="253"/>
    </location>
</feature>
<dbReference type="InterPro" id="IPR037185">
    <property type="entry name" value="EmrE-like"/>
</dbReference>
<comment type="similarity">
    <text evidence="2">Belongs to the GRP transporter (TC 2.A.7.5) family.</text>
</comment>
<dbReference type="CDD" id="cd23110">
    <property type="entry name" value="GRP"/>
    <property type="match status" value="1"/>
</dbReference>
<evidence type="ECO:0000313" key="8">
    <source>
        <dbReference type="EMBL" id="NMN02647.1"/>
    </source>
</evidence>
<keyword evidence="3 8" id="KW-0813">Transport</keyword>
<keyword evidence="3 8" id="KW-0762">Sugar transport</keyword>
<reference evidence="8 9" key="1">
    <citation type="submission" date="2020-02" db="EMBL/GenBank/DDBJ databases">
        <title>Characterization of phylogenetic diversity of novel bifidobacterial species isolated in Czech ZOOs.</title>
        <authorList>
            <person name="Lugli G.A."/>
            <person name="Vera N.B."/>
            <person name="Ventura M."/>
        </authorList>
    </citation>
    <scope>NUCLEOTIDE SEQUENCE [LARGE SCALE GENOMIC DNA]</scope>
    <source>
        <strain evidence="8 9">DSM 109963</strain>
    </source>
</reference>
<keyword evidence="4 7" id="KW-0812">Transmembrane</keyword>
<organism evidence="8 9">
    <name type="scientific">Bifidobacterium panos</name>
    <dbReference type="NCBI Taxonomy" id="2675321"/>
    <lineage>
        <taxon>Bacteria</taxon>
        <taxon>Bacillati</taxon>
        <taxon>Actinomycetota</taxon>
        <taxon>Actinomycetes</taxon>
        <taxon>Bifidobacteriales</taxon>
        <taxon>Bifidobacteriaceae</taxon>
        <taxon>Bifidobacterium</taxon>
    </lineage>
</organism>
<gene>
    <name evidence="8" type="ORF">G1C94_1269</name>
</gene>
<evidence type="ECO:0000256" key="4">
    <source>
        <dbReference type="ARBA" id="ARBA00022692"/>
    </source>
</evidence>
<dbReference type="InterPro" id="IPR010651">
    <property type="entry name" value="Sugar_transport"/>
</dbReference>
<name>A0ABX1T0U8_9BIFI</name>
<sequence length="282" mass="29895">MGILIGILPAIFWGILPLWLQKVGKGTFRSQLLGTTIGIVFVAAAIHVICGYQLSTVNWVLFALSGFCWSFGQAGQYYCYTHLGVSVTMPLSTALQIIGNSIIGGLFFGEWEGQRDIVISLVALVIIVVGVYLTNGKGTASPNAKPRDYVILVLSTAGYWLYSAFPLMASVDNKLQGFLPQSLGMLMSAFLIGFFSYREIVDGATVRNISSGLIFAVAASTYLIAMSMIGMVNAFVLSQLNVLVSTLSGAIVLKEAAGKGKIAYLAVGLVVLIAGAALMVTA</sequence>
<accession>A0ABX1T0U8</accession>
<evidence type="ECO:0000256" key="5">
    <source>
        <dbReference type="ARBA" id="ARBA00022989"/>
    </source>
</evidence>
<evidence type="ECO:0000256" key="1">
    <source>
        <dbReference type="ARBA" id="ARBA00004141"/>
    </source>
</evidence>
<evidence type="ECO:0000256" key="2">
    <source>
        <dbReference type="ARBA" id="ARBA00006117"/>
    </source>
</evidence>
<proteinExistence type="inferred from homology"/>
<keyword evidence="5 7" id="KW-1133">Transmembrane helix</keyword>
<feature type="transmembrane region" description="Helical" evidence="7">
    <location>
        <begin position="209"/>
        <end position="229"/>
    </location>
</feature>
<feature type="transmembrane region" description="Helical" evidence="7">
    <location>
        <begin position="117"/>
        <end position="135"/>
    </location>
</feature>
<dbReference type="EMBL" id="JAAIIJ010000024">
    <property type="protein sequence ID" value="NMN02647.1"/>
    <property type="molecule type" value="Genomic_DNA"/>
</dbReference>
<evidence type="ECO:0000256" key="3">
    <source>
        <dbReference type="ARBA" id="ARBA00022597"/>
    </source>
</evidence>
<keyword evidence="9" id="KW-1185">Reference proteome</keyword>
<dbReference type="SUPFAM" id="SSF103481">
    <property type="entry name" value="Multidrug resistance efflux transporter EmrE"/>
    <property type="match status" value="1"/>
</dbReference>